<feature type="domain" description="Gfo/Idh/MocA-like oxidoreductase N-terminal" evidence="3">
    <location>
        <begin position="15"/>
        <end position="127"/>
    </location>
</feature>
<comment type="similarity">
    <text evidence="1">Belongs to the Gfo/Idh/MocA family.</text>
</comment>
<proteinExistence type="inferred from homology"/>
<keyword evidence="2" id="KW-0560">Oxidoreductase</keyword>
<evidence type="ECO:0000256" key="2">
    <source>
        <dbReference type="ARBA" id="ARBA00023002"/>
    </source>
</evidence>
<organism evidence="4 5">
    <name type="scientific">Arthrobacter citreus</name>
    <dbReference type="NCBI Taxonomy" id="1670"/>
    <lineage>
        <taxon>Bacteria</taxon>
        <taxon>Bacillati</taxon>
        <taxon>Actinomycetota</taxon>
        <taxon>Actinomycetes</taxon>
        <taxon>Micrococcales</taxon>
        <taxon>Micrococcaceae</taxon>
        <taxon>Arthrobacter</taxon>
    </lineage>
</organism>
<dbReference type="SUPFAM" id="SSF51735">
    <property type="entry name" value="NAD(P)-binding Rossmann-fold domains"/>
    <property type="match status" value="1"/>
</dbReference>
<dbReference type="EMBL" id="CP151657">
    <property type="protein sequence ID" value="WZP17466.1"/>
    <property type="molecule type" value="Genomic_DNA"/>
</dbReference>
<dbReference type="InterPro" id="IPR000683">
    <property type="entry name" value="Gfo/Idh/MocA-like_OxRdtase_N"/>
</dbReference>
<accession>A0ABZ3A0J5</accession>
<dbReference type="Proteomes" id="UP001448858">
    <property type="component" value="Chromosome"/>
</dbReference>
<dbReference type="PANTHER" id="PTHR43708:SF5">
    <property type="entry name" value="CONSERVED EXPRESSED OXIDOREDUCTASE (EUROFUNG)-RELATED"/>
    <property type="match status" value="1"/>
</dbReference>
<dbReference type="Gene3D" id="3.40.50.720">
    <property type="entry name" value="NAD(P)-binding Rossmann-like Domain"/>
    <property type="match status" value="1"/>
</dbReference>
<evidence type="ECO:0000256" key="1">
    <source>
        <dbReference type="ARBA" id="ARBA00010928"/>
    </source>
</evidence>
<dbReference type="RefSeq" id="WP_342025061.1">
    <property type="nucleotide sequence ID" value="NZ_CP151657.1"/>
</dbReference>
<evidence type="ECO:0000313" key="5">
    <source>
        <dbReference type="Proteomes" id="UP001448858"/>
    </source>
</evidence>
<gene>
    <name evidence="4" type="ORF">AAE021_07880</name>
</gene>
<evidence type="ECO:0000313" key="4">
    <source>
        <dbReference type="EMBL" id="WZP17466.1"/>
    </source>
</evidence>
<protein>
    <submittedName>
        <fullName evidence="4">Gfo/Idh/MocA family oxidoreductase</fullName>
    </submittedName>
</protein>
<dbReference type="PANTHER" id="PTHR43708">
    <property type="entry name" value="CONSERVED EXPRESSED OXIDOREDUCTASE (EUROFUNG)"/>
    <property type="match status" value="1"/>
</dbReference>
<dbReference type="InterPro" id="IPR036291">
    <property type="entry name" value="NAD(P)-bd_dom_sf"/>
</dbReference>
<keyword evidence="5" id="KW-1185">Reference proteome</keyword>
<sequence length="368" mass="40151">MESPTEAGDGAAGKIRFGIVGSGWRSGFFLRVARALPDRFEVTGLVTRDEETGRRIEADWNVQPFASVDDLVAATSPSFVVVSVPRDVAPGIISSLAGQGVPVLTETPPSADLEALTSLYQLVDRGAVIQVAEQYHLSPLLRSQLFVAASGRLGNISEVQVAQCHDYHGVSIMRRALGVGFEDVSITASVFESPLTKGPSRKGDPQEEVVVTASALSARFDFGNRLGVYDFASEQYYSWIRGNRLLIRGHRGEINNLDLRYLADFQTPIFSDFRRIMTGAGGNMEGLFLRGILAGDEWAYTNDFMPARLNDDELAIAECLVRMDEHVQGGPDLYSLAEASQDHYLSLLMKEAAATGTAVRSQRQIWSS</sequence>
<reference evidence="4 5" key="1">
    <citation type="submission" date="2024-04" db="EMBL/GenBank/DDBJ databases">
        <title>Arthrobacter sp. from Plains bison fecal sample.</title>
        <authorList>
            <person name="Ruzzini A."/>
        </authorList>
    </citation>
    <scope>NUCLEOTIDE SEQUENCE [LARGE SCALE GENOMIC DNA]</scope>
    <source>
        <strain evidence="4 5">EINP1</strain>
    </source>
</reference>
<dbReference type="Pfam" id="PF01408">
    <property type="entry name" value="GFO_IDH_MocA"/>
    <property type="match status" value="1"/>
</dbReference>
<evidence type="ECO:0000259" key="3">
    <source>
        <dbReference type="Pfam" id="PF01408"/>
    </source>
</evidence>
<name>A0ABZ3A0J5_9MICC</name>
<dbReference type="InterPro" id="IPR051317">
    <property type="entry name" value="Gfo/Idh/MocA_oxidoreduct"/>
</dbReference>